<protein>
    <submittedName>
        <fullName evidence="10">ABC transporter permease</fullName>
    </submittedName>
</protein>
<comment type="subcellular location">
    <subcellularLocation>
        <location evidence="1">Cell membrane</location>
        <topology evidence="1">Multi-pass membrane protein</topology>
    </subcellularLocation>
</comment>
<keyword evidence="6 7" id="KW-0472">Membrane</keyword>
<feature type="domain" description="ABC3 transporter permease C-terminal" evidence="8">
    <location>
        <begin position="255"/>
        <end position="380"/>
    </location>
</feature>
<dbReference type="PANTHER" id="PTHR30489:SF0">
    <property type="entry name" value="LIPOPROTEIN-RELEASING SYSTEM TRANSMEMBRANE PROTEIN LOLE"/>
    <property type="match status" value="1"/>
</dbReference>
<dbReference type="PANTHER" id="PTHR30489">
    <property type="entry name" value="LIPOPROTEIN-RELEASING SYSTEM TRANSMEMBRANE PROTEIN LOLE"/>
    <property type="match status" value="1"/>
</dbReference>
<evidence type="ECO:0000313" key="10">
    <source>
        <dbReference type="EMBL" id="MBO8454383.1"/>
    </source>
</evidence>
<evidence type="ECO:0000259" key="9">
    <source>
        <dbReference type="Pfam" id="PF12704"/>
    </source>
</evidence>
<keyword evidence="3" id="KW-1003">Cell membrane</keyword>
<proteinExistence type="inferred from homology"/>
<dbReference type="InterPro" id="IPR051447">
    <property type="entry name" value="Lipoprotein-release_system"/>
</dbReference>
<keyword evidence="5 7" id="KW-1133">Transmembrane helix</keyword>
<evidence type="ECO:0000313" key="11">
    <source>
        <dbReference type="Proteomes" id="UP000771749"/>
    </source>
</evidence>
<feature type="transmembrane region" description="Helical" evidence="7">
    <location>
        <begin position="308"/>
        <end position="331"/>
    </location>
</feature>
<sequence length="388" mass="42195">MDVSLFIAHRIKFRNRIASLAVAVSFLVMIIAVAISSGFRHEIRDSISDLSGDIQLTSADVNWTGDTSPIEKTPSYIDRLNSISGVESIEPCVYRGGIVKSGDNIHGVMFKGTERDSTLEGLGISVPRRLASLLRISAGDKLTAYFVGEKVKTRKFTVRSIYDSMIDTDDNLLIYASLSDMQRINGWSRESVSALEIHLQPGRRDEKSVMAAAEEAGMAALAFAGEDEASVVASSSMSRFPQLYDWLNLIDFNVFFVLLLMTAVAGFNMISGLLIMLFENIPVIGILKSMGMKDRAISKTFLSAASSAVLKGMAGGNLIAFILCLVQSLTHVLKLDPDNYFVSFVPVHLDVLQILAADVAAYAVIMLLLLLPSLFISGVDPARTVRVG</sequence>
<dbReference type="GO" id="GO:0044874">
    <property type="term" value="P:lipoprotein localization to outer membrane"/>
    <property type="evidence" value="ECO:0007669"/>
    <property type="project" value="TreeGrafter"/>
</dbReference>
<evidence type="ECO:0000256" key="2">
    <source>
        <dbReference type="ARBA" id="ARBA00005236"/>
    </source>
</evidence>
<comment type="caution">
    <text evidence="10">The sequence shown here is derived from an EMBL/GenBank/DDBJ whole genome shotgun (WGS) entry which is preliminary data.</text>
</comment>
<evidence type="ECO:0000256" key="6">
    <source>
        <dbReference type="ARBA" id="ARBA00023136"/>
    </source>
</evidence>
<feature type="transmembrane region" description="Helical" evidence="7">
    <location>
        <begin position="270"/>
        <end position="287"/>
    </location>
</feature>
<comment type="similarity">
    <text evidence="2">Belongs to the ABC-4 integral membrane protein family. LolC/E subfamily.</text>
</comment>
<accession>A0A940DP55</accession>
<dbReference type="Pfam" id="PF12704">
    <property type="entry name" value="MacB_PCD"/>
    <property type="match status" value="1"/>
</dbReference>
<dbReference type="InterPro" id="IPR003838">
    <property type="entry name" value="ABC3_permease_C"/>
</dbReference>
<dbReference type="AlphaFoldDB" id="A0A940DP55"/>
<evidence type="ECO:0000259" key="8">
    <source>
        <dbReference type="Pfam" id="PF02687"/>
    </source>
</evidence>
<organism evidence="10 11">
    <name type="scientific">Candidatus Cryptobacteroides gallistercoris</name>
    <dbReference type="NCBI Taxonomy" id="2840765"/>
    <lineage>
        <taxon>Bacteria</taxon>
        <taxon>Pseudomonadati</taxon>
        <taxon>Bacteroidota</taxon>
        <taxon>Bacteroidia</taxon>
        <taxon>Bacteroidales</taxon>
        <taxon>Candidatus Cryptobacteroides</taxon>
    </lineage>
</organism>
<feature type="transmembrane region" description="Helical" evidence="7">
    <location>
        <begin position="351"/>
        <end position="376"/>
    </location>
</feature>
<reference evidence="10" key="1">
    <citation type="submission" date="2020-10" db="EMBL/GenBank/DDBJ databases">
        <authorList>
            <person name="Gilroy R."/>
        </authorList>
    </citation>
    <scope>NUCLEOTIDE SEQUENCE</scope>
    <source>
        <strain evidence="10">F1-3629</strain>
    </source>
</reference>
<gene>
    <name evidence="10" type="ORF">IAC07_06660</name>
</gene>
<evidence type="ECO:0000256" key="4">
    <source>
        <dbReference type="ARBA" id="ARBA00022692"/>
    </source>
</evidence>
<reference evidence="10" key="2">
    <citation type="journal article" date="2021" name="PeerJ">
        <title>Extensive microbial diversity within the chicken gut microbiome revealed by metagenomics and culture.</title>
        <authorList>
            <person name="Gilroy R."/>
            <person name="Ravi A."/>
            <person name="Getino M."/>
            <person name="Pursley I."/>
            <person name="Horton D.L."/>
            <person name="Alikhan N.F."/>
            <person name="Baker D."/>
            <person name="Gharbi K."/>
            <person name="Hall N."/>
            <person name="Watson M."/>
            <person name="Adriaenssens E.M."/>
            <person name="Foster-Nyarko E."/>
            <person name="Jarju S."/>
            <person name="Secka A."/>
            <person name="Antonio M."/>
            <person name="Oren A."/>
            <person name="Chaudhuri R.R."/>
            <person name="La Ragione R."/>
            <person name="Hildebrand F."/>
            <person name="Pallen M.J."/>
        </authorList>
    </citation>
    <scope>NUCLEOTIDE SEQUENCE</scope>
    <source>
        <strain evidence="10">F1-3629</strain>
    </source>
</reference>
<feature type="domain" description="MacB-like periplasmic core" evidence="9">
    <location>
        <begin position="18"/>
        <end position="206"/>
    </location>
</feature>
<keyword evidence="4 7" id="KW-0812">Transmembrane</keyword>
<evidence type="ECO:0000256" key="3">
    <source>
        <dbReference type="ARBA" id="ARBA00022475"/>
    </source>
</evidence>
<dbReference type="EMBL" id="JADIMJ010000098">
    <property type="protein sequence ID" value="MBO8454383.1"/>
    <property type="molecule type" value="Genomic_DNA"/>
</dbReference>
<evidence type="ECO:0000256" key="7">
    <source>
        <dbReference type="SAM" id="Phobius"/>
    </source>
</evidence>
<evidence type="ECO:0000256" key="1">
    <source>
        <dbReference type="ARBA" id="ARBA00004651"/>
    </source>
</evidence>
<evidence type="ECO:0000256" key="5">
    <source>
        <dbReference type="ARBA" id="ARBA00022989"/>
    </source>
</evidence>
<dbReference type="GO" id="GO:0098797">
    <property type="term" value="C:plasma membrane protein complex"/>
    <property type="evidence" value="ECO:0007669"/>
    <property type="project" value="TreeGrafter"/>
</dbReference>
<dbReference type="Proteomes" id="UP000771749">
    <property type="component" value="Unassembled WGS sequence"/>
</dbReference>
<feature type="transmembrane region" description="Helical" evidence="7">
    <location>
        <begin position="20"/>
        <end position="39"/>
    </location>
</feature>
<dbReference type="InterPro" id="IPR025857">
    <property type="entry name" value="MacB_PCD"/>
</dbReference>
<name>A0A940DP55_9BACT</name>
<dbReference type="Pfam" id="PF02687">
    <property type="entry name" value="FtsX"/>
    <property type="match status" value="1"/>
</dbReference>